<reference evidence="1 2" key="1">
    <citation type="submission" date="2019-01" db="EMBL/GenBank/DDBJ databases">
        <title>Sequencing of cultivated peanut Arachis hypogaea provides insights into genome evolution and oil improvement.</title>
        <authorList>
            <person name="Chen X."/>
        </authorList>
    </citation>
    <scope>NUCLEOTIDE SEQUENCE [LARGE SCALE GENOMIC DNA]</scope>
    <source>
        <strain evidence="2">cv. Fuhuasheng</strain>
        <tissue evidence="1">Leaves</tissue>
    </source>
</reference>
<organism evidence="1 2">
    <name type="scientific">Arachis hypogaea</name>
    <name type="common">Peanut</name>
    <dbReference type="NCBI Taxonomy" id="3818"/>
    <lineage>
        <taxon>Eukaryota</taxon>
        <taxon>Viridiplantae</taxon>
        <taxon>Streptophyta</taxon>
        <taxon>Embryophyta</taxon>
        <taxon>Tracheophyta</taxon>
        <taxon>Spermatophyta</taxon>
        <taxon>Magnoliopsida</taxon>
        <taxon>eudicotyledons</taxon>
        <taxon>Gunneridae</taxon>
        <taxon>Pentapetalae</taxon>
        <taxon>rosids</taxon>
        <taxon>fabids</taxon>
        <taxon>Fabales</taxon>
        <taxon>Fabaceae</taxon>
        <taxon>Papilionoideae</taxon>
        <taxon>50 kb inversion clade</taxon>
        <taxon>dalbergioids sensu lato</taxon>
        <taxon>Dalbergieae</taxon>
        <taxon>Pterocarpus clade</taxon>
        <taxon>Arachis</taxon>
    </lineage>
</organism>
<comment type="caution">
    <text evidence="1">The sequence shown here is derived from an EMBL/GenBank/DDBJ whole genome shotgun (WGS) entry which is preliminary data.</text>
</comment>
<keyword evidence="2" id="KW-1185">Reference proteome</keyword>
<accession>A0A444Z7D8</accession>
<proteinExistence type="predicted"/>
<evidence type="ECO:0000313" key="2">
    <source>
        <dbReference type="Proteomes" id="UP000289738"/>
    </source>
</evidence>
<dbReference type="AlphaFoldDB" id="A0A444Z7D8"/>
<dbReference type="Proteomes" id="UP000289738">
    <property type="component" value="Chromosome B05"/>
</dbReference>
<protein>
    <submittedName>
        <fullName evidence="1">Uncharacterized protein</fullName>
    </submittedName>
</protein>
<gene>
    <name evidence="1" type="ORF">Ahy_B05g078557</name>
</gene>
<dbReference type="EMBL" id="SDMP01000015">
    <property type="protein sequence ID" value="RYR10087.1"/>
    <property type="molecule type" value="Genomic_DNA"/>
</dbReference>
<evidence type="ECO:0000313" key="1">
    <source>
        <dbReference type="EMBL" id="RYR10087.1"/>
    </source>
</evidence>
<name>A0A444Z7D8_ARAHY</name>
<dbReference type="STRING" id="3818.A0A444Z7D8"/>
<dbReference type="PANTHER" id="PTHR10492">
    <property type="match status" value="1"/>
</dbReference>
<dbReference type="PANTHER" id="PTHR10492:SF57">
    <property type="entry name" value="ATP-DEPENDENT DNA HELICASE"/>
    <property type="match status" value="1"/>
</dbReference>
<sequence>MIHGLCGRTFSKSFFMKDEYCTKCYPKIFSSTIVINDSGYSSYRRRDTRECDSINVYLLMSYQAHVNIEYCNKSNAIKYLLKCVNNSPDKVAVGVSKEASSRSICLHRWPSMIKLTFHFSRKQNIIFKDNDDLEKIVKEGEEKCMMFLAWMEANKEFEAGQTLTYAKFSNQFVYDREERGWHPRKRGYSTGKLNYVPLGTSDIYPNSF</sequence>